<dbReference type="Proteomes" id="UP001215087">
    <property type="component" value="Unassembled WGS sequence"/>
</dbReference>
<feature type="compositionally biased region" description="Polar residues" evidence="1">
    <location>
        <begin position="1"/>
        <end position="18"/>
    </location>
</feature>
<gene>
    <name evidence="2" type="ORF">PTZ04_01275</name>
</gene>
<feature type="region of interest" description="Disordered" evidence="1">
    <location>
        <begin position="1"/>
        <end position="48"/>
    </location>
</feature>
<protein>
    <submittedName>
        <fullName evidence="2">Uncharacterized protein</fullName>
    </submittedName>
</protein>
<name>A0ABT5ULT4_EUBLI</name>
<sequence>MATTNNKQTSKAVASKASSILRDGRTSAKSKSVAASALSQAKPAPKKK</sequence>
<reference evidence="2 3" key="1">
    <citation type="submission" date="2023-02" db="EMBL/GenBank/DDBJ databases">
        <title>Comparative genome analysis of Eubacterium limosum species.</title>
        <authorList>
            <person name="Bak J.E."/>
        </authorList>
    </citation>
    <scope>NUCLEOTIDE SEQUENCE [LARGE SCALE GENOMIC DNA]</scope>
    <source>
        <strain evidence="2 3">KGMB01548</strain>
    </source>
</reference>
<evidence type="ECO:0000313" key="3">
    <source>
        <dbReference type="Proteomes" id="UP001215087"/>
    </source>
</evidence>
<dbReference type="RefSeq" id="WP_274702708.1">
    <property type="nucleotide sequence ID" value="NZ_JAQSVD010000001.1"/>
</dbReference>
<comment type="caution">
    <text evidence="2">The sequence shown here is derived from an EMBL/GenBank/DDBJ whole genome shotgun (WGS) entry which is preliminary data.</text>
</comment>
<evidence type="ECO:0000313" key="2">
    <source>
        <dbReference type="EMBL" id="MDE1468876.1"/>
    </source>
</evidence>
<accession>A0ABT5ULT4</accession>
<keyword evidence="3" id="KW-1185">Reference proteome</keyword>
<organism evidence="2 3">
    <name type="scientific">Eubacterium limosum</name>
    <dbReference type="NCBI Taxonomy" id="1736"/>
    <lineage>
        <taxon>Bacteria</taxon>
        <taxon>Bacillati</taxon>
        <taxon>Bacillota</taxon>
        <taxon>Clostridia</taxon>
        <taxon>Eubacteriales</taxon>
        <taxon>Eubacteriaceae</taxon>
        <taxon>Eubacterium</taxon>
    </lineage>
</organism>
<feature type="compositionally biased region" description="Low complexity" evidence="1">
    <location>
        <begin position="27"/>
        <end position="42"/>
    </location>
</feature>
<evidence type="ECO:0000256" key="1">
    <source>
        <dbReference type="SAM" id="MobiDB-lite"/>
    </source>
</evidence>
<proteinExistence type="predicted"/>
<dbReference type="EMBL" id="JAQSVD010000001">
    <property type="protein sequence ID" value="MDE1468876.1"/>
    <property type="molecule type" value="Genomic_DNA"/>
</dbReference>